<dbReference type="Proteomes" id="UP000215002">
    <property type="component" value="Chromosome"/>
</dbReference>
<dbReference type="EMBL" id="CP022743">
    <property type="protein sequence ID" value="ASU34933.1"/>
    <property type="molecule type" value="Genomic_DNA"/>
</dbReference>
<dbReference type="KEGG" id="muc:MuYL_3048"/>
<protein>
    <submittedName>
        <fullName evidence="1">Uncharacterized protein</fullName>
    </submittedName>
</protein>
<dbReference type="AlphaFoldDB" id="A0A223NYJ7"/>
<keyword evidence="2" id="KW-1185">Reference proteome</keyword>
<reference evidence="1 2" key="1">
    <citation type="submission" date="2017-08" db="EMBL/GenBank/DDBJ databases">
        <title>Complete genome sequence of Mucilaginibacter sp. strain BJC16-A31.</title>
        <authorList>
            <consortium name="Henan University of Science and Technology"/>
            <person name="You X."/>
        </authorList>
    </citation>
    <scope>NUCLEOTIDE SEQUENCE [LARGE SCALE GENOMIC DNA]</scope>
    <source>
        <strain evidence="1 2">BJC16-A31</strain>
    </source>
</reference>
<name>A0A223NYJ7_9SPHI</name>
<gene>
    <name evidence="1" type="ORF">MuYL_3048</name>
</gene>
<sequence length="51" mass="5987">MLKWKLKISVIIYLRLKIAKKWQNVYINGLKALVLLLNNNYTSAPLRSIVM</sequence>
<accession>A0A223NYJ7</accession>
<organism evidence="1 2">
    <name type="scientific">Mucilaginibacter xinganensis</name>
    <dbReference type="NCBI Taxonomy" id="1234841"/>
    <lineage>
        <taxon>Bacteria</taxon>
        <taxon>Pseudomonadati</taxon>
        <taxon>Bacteroidota</taxon>
        <taxon>Sphingobacteriia</taxon>
        <taxon>Sphingobacteriales</taxon>
        <taxon>Sphingobacteriaceae</taxon>
        <taxon>Mucilaginibacter</taxon>
    </lineage>
</organism>
<evidence type="ECO:0000313" key="2">
    <source>
        <dbReference type="Proteomes" id="UP000215002"/>
    </source>
</evidence>
<proteinExistence type="predicted"/>
<evidence type="ECO:0000313" key="1">
    <source>
        <dbReference type="EMBL" id="ASU34933.1"/>
    </source>
</evidence>